<protein>
    <submittedName>
        <fullName evidence="2">YdcF family protein</fullName>
    </submittedName>
</protein>
<gene>
    <name evidence="2" type="ORF">WMO29_09885</name>
</gene>
<organism evidence="2 3">
    <name type="scientific">Laedolimicola intestinihominis</name>
    <dbReference type="NCBI Taxonomy" id="3133166"/>
    <lineage>
        <taxon>Bacteria</taxon>
        <taxon>Bacillati</taxon>
        <taxon>Bacillota</taxon>
        <taxon>Clostridia</taxon>
        <taxon>Lachnospirales</taxon>
        <taxon>Lachnospiraceae</taxon>
        <taxon>Laedolimicola</taxon>
    </lineage>
</organism>
<dbReference type="InterPro" id="IPR051599">
    <property type="entry name" value="Cell_Envelope_Assoc"/>
</dbReference>
<evidence type="ECO:0000313" key="2">
    <source>
        <dbReference type="EMBL" id="MEQ2472791.1"/>
    </source>
</evidence>
<comment type="caution">
    <text evidence="2">The sequence shown here is derived from an EMBL/GenBank/DDBJ whole genome shotgun (WGS) entry which is preliminary data.</text>
</comment>
<dbReference type="InterPro" id="IPR014729">
    <property type="entry name" value="Rossmann-like_a/b/a_fold"/>
</dbReference>
<dbReference type="EMBL" id="JBBMFE010000008">
    <property type="protein sequence ID" value="MEQ2472791.1"/>
    <property type="molecule type" value="Genomic_DNA"/>
</dbReference>
<dbReference type="CDD" id="cd06259">
    <property type="entry name" value="YdcF-like"/>
    <property type="match status" value="1"/>
</dbReference>
<dbReference type="PANTHER" id="PTHR30336">
    <property type="entry name" value="INNER MEMBRANE PROTEIN, PROBABLE PERMEASE"/>
    <property type="match status" value="1"/>
</dbReference>
<dbReference type="InterPro" id="IPR003848">
    <property type="entry name" value="DUF218"/>
</dbReference>
<dbReference type="PANTHER" id="PTHR30336:SF20">
    <property type="entry name" value="DUF218 DOMAIN-CONTAINING PROTEIN"/>
    <property type="match status" value="1"/>
</dbReference>
<accession>A0ABV1FIA5</accession>
<proteinExistence type="predicted"/>
<reference evidence="2 3" key="1">
    <citation type="submission" date="2024-03" db="EMBL/GenBank/DDBJ databases">
        <title>Human intestinal bacterial collection.</title>
        <authorList>
            <person name="Pauvert C."/>
            <person name="Hitch T.C.A."/>
            <person name="Clavel T."/>
        </authorList>
    </citation>
    <scope>NUCLEOTIDE SEQUENCE [LARGE SCALE GENOMIC DNA]</scope>
    <source>
        <strain evidence="2 3">CLA-AA-H132</strain>
    </source>
</reference>
<dbReference type="Gene3D" id="3.40.50.620">
    <property type="entry name" value="HUPs"/>
    <property type="match status" value="1"/>
</dbReference>
<evidence type="ECO:0000259" key="1">
    <source>
        <dbReference type="Pfam" id="PF02698"/>
    </source>
</evidence>
<dbReference type="RefSeq" id="WP_349164655.1">
    <property type="nucleotide sequence ID" value="NZ_JBBMFE010000008.1"/>
</dbReference>
<evidence type="ECO:0000313" key="3">
    <source>
        <dbReference type="Proteomes" id="UP001438008"/>
    </source>
</evidence>
<keyword evidence="3" id="KW-1185">Reference proteome</keyword>
<dbReference type="Proteomes" id="UP001438008">
    <property type="component" value="Unassembled WGS sequence"/>
</dbReference>
<dbReference type="Pfam" id="PF02698">
    <property type="entry name" value="DUF218"/>
    <property type="match status" value="1"/>
</dbReference>
<feature type="domain" description="DUF218" evidence="1">
    <location>
        <begin position="22"/>
        <end position="161"/>
    </location>
</feature>
<sequence>MGFVEDITDFIFVENEPERADIIFIPGGDQGGIAVTAAKLYLDGYAPCVLPSGRFSKPVGRCRIPGYEAQTEWDFLHDILMREGVPETAILKEKEATYTYENAIYSRKVTESLGLSIKKAILCPQACHARRALLYYKVCFPETEFLVCPTVTREISRDNWFLDGQKIDVVLKEMEKCGSQFHEILREFGKQEEGKR</sequence>
<name>A0ABV1FIA5_9FIRM</name>